<dbReference type="Proteomes" id="UP001239213">
    <property type="component" value="Unassembled WGS sequence"/>
</dbReference>
<dbReference type="PANTHER" id="PTHR24148:SF82">
    <property type="entry name" value="HETEROKARYON INCOMPATIBILITY DOMAIN-CONTAINING PROTEIN"/>
    <property type="match status" value="1"/>
</dbReference>
<gene>
    <name evidence="3" type="ORF">CCUS01_11352</name>
</gene>
<accession>A0AAI9U3G6</accession>
<evidence type="ECO:0000256" key="1">
    <source>
        <dbReference type="SAM" id="MobiDB-lite"/>
    </source>
</evidence>
<evidence type="ECO:0000259" key="2">
    <source>
        <dbReference type="Pfam" id="PF06985"/>
    </source>
</evidence>
<feature type="region of interest" description="Disordered" evidence="1">
    <location>
        <begin position="68"/>
        <end position="101"/>
    </location>
</feature>
<dbReference type="InterPro" id="IPR052895">
    <property type="entry name" value="HetReg/Transcr_Mod"/>
</dbReference>
<sequence>MLNWHDQSCRRPEVSQPEGFETLCCSSCGMTAPLLVDLQRLYADTSPSSTPDAATTIKLRWPGSINLVGEVPGTSHEHDSPVESQPQPLSAESKGAASTTDRELRIRSVHNDTADACGQEKVFYEPLIAHKIRLLRLSAAERHHDPIHIDIRLTDLTSGPKFEALSYTWADNDGDDSKCDRVYVGKHWDILPVTRNCASALRRLRFYRERDLWVDAICIDQNNKQERSHQVGIMQYIYAAAVRVLIYLGEDSKDPDGLNPVPWTDGKYIHRPLASPYTLAENPYFRRVWVIQEIAAARDAWVLYGSREARWHDFLGVTNSETDSNRNRDLSLSIDRPMTREKLPKWLYICNKPRYMELDRLLYVLYAAAQCKASDLRDKVFAILGLFHGANNAKLVADYTLCHQEVAIGVTAYIFVNYAEQMWRIFAAIDSKDSHVMPSWVMDWSSETKVKRLGPYMAETKPIAEAEGKQSQPLYIPRIYRNGSLVLKGRLVTQAGSCAFNHGARDGPPGVVTDIVYQQSIIWHLQSDSRPMVPSGWCQSTDEIFAVQSLSGYCLILRPVMTNPKTYRFVAICKPPKVEPMAATVNLLDQRVILLFSTWRYVFREELSSGEIWYSSERWDKIRDVCQTVKECWVLEDTISRFLDSLVKMQTSVSARLPPHAVEKTQEALRRLGNTVPKSILLQQKGVLADSMQLSTTQKNSNTRPLFIKELQSLAGMVCEICHQHMTNTSAVDTYSLLGQSLAKKKYFQKRRQPLMNQKIHNGNLHLRTRDLIYWQIASQLDETCLNRKTLERLEYIARSDERDLPRYLNLSNYTSEIYNYASEIKTHHLYDLFHFIIESIPTTQKSLLRGRWDWGLRKNAMKSPGAKQSLDHPGTYIDMAAEESWIHLFGDFLDDDIDCMPFDMPSSKIFVSRLLYEGLEEKVFSLHLMFSKDEDPDKKPQTPQYKRMVQWLLDFLNLEPNSGKEDLDSRVDSVEDTWGARFLEAWSNLMEGHRPGSFDDAGPSERQEASEKGYLADAKAKWAPLLDLVRETEAHLYPLKESFLKANQPMDELGSEAVWEDIVIV</sequence>
<keyword evidence="4" id="KW-1185">Reference proteome</keyword>
<dbReference type="AlphaFoldDB" id="A0AAI9U3G6"/>
<reference evidence="3" key="1">
    <citation type="submission" date="2016-11" db="EMBL/GenBank/DDBJ databases">
        <title>The genome sequence of Colletotrichum cuscutae.</title>
        <authorList>
            <person name="Baroncelli R."/>
        </authorList>
    </citation>
    <scope>NUCLEOTIDE SEQUENCE</scope>
    <source>
        <strain evidence="3">IMI 304802</strain>
    </source>
</reference>
<name>A0AAI9U3G6_9PEZI</name>
<organism evidence="3 4">
    <name type="scientific">Colletotrichum cuscutae</name>
    <dbReference type="NCBI Taxonomy" id="1209917"/>
    <lineage>
        <taxon>Eukaryota</taxon>
        <taxon>Fungi</taxon>
        <taxon>Dikarya</taxon>
        <taxon>Ascomycota</taxon>
        <taxon>Pezizomycotina</taxon>
        <taxon>Sordariomycetes</taxon>
        <taxon>Hypocreomycetidae</taxon>
        <taxon>Glomerellales</taxon>
        <taxon>Glomerellaceae</taxon>
        <taxon>Colletotrichum</taxon>
        <taxon>Colletotrichum acutatum species complex</taxon>
    </lineage>
</organism>
<evidence type="ECO:0000313" key="4">
    <source>
        <dbReference type="Proteomes" id="UP001239213"/>
    </source>
</evidence>
<dbReference type="Pfam" id="PF06985">
    <property type="entry name" value="HET"/>
    <property type="match status" value="1"/>
</dbReference>
<dbReference type="PANTHER" id="PTHR24148">
    <property type="entry name" value="ANKYRIN REPEAT DOMAIN-CONTAINING PROTEIN 39 HOMOLOG-RELATED"/>
    <property type="match status" value="1"/>
</dbReference>
<proteinExistence type="predicted"/>
<dbReference type="InterPro" id="IPR010730">
    <property type="entry name" value="HET"/>
</dbReference>
<evidence type="ECO:0000313" key="3">
    <source>
        <dbReference type="EMBL" id="KAK1450985.1"/>
    </source>
</evidence>
<feature type="domain" description="Heterokaryon incompatibility" evidence="2">
    <location>
        <begin position="162"/>
        <end position="293"/>
    </location>
</feature>
<comment type="caution">
    <text evidence="3">The sequence shown here is derived from an EMBL/GenBank/DDBJ whole genome shotgun (WGS) entry which is preliminary data.</text>
</comment>
<protein>
    <recommendedName>
        <fullName evidence="2">Heterokaryon incompatibility domain-containing protein</fullName>
    </recommendedName>
</protein>
<dbReference type="EMBL" id="MPDP01000302">
    <property type="protein sequence ID" value="KAK1450985.1"/>
    <property type="molecule type" value="Genomic_DNA"/>
</dbReference>